<evidence type="ECO:0000256" key="1">
    <source>
        <dbReference type="ARBA" id="ARBA00022737"/>
    </source>
</evidence>
<organism evidence="5 6">
    <name type="scientific">Rasamsonia emersonii (strain ATCC 16479 / CBS 393.64 / IMI 116815)</name>
    <dbReference type="NCBI Taxonomy" id="1408163"/>
    <lineage>
        <taxon>Eukaryota</taxon>
        <taxon>Fungi</taxon>
        <taxon>Dikarya</taxon>
        <taxon>Ascomycota</taxon>
        <taxon>Pezizomycotina</taxon>
        <taxon>Eurotiomycetes</taxon>
        <taxon>Eurotiomycetidae</taxon>
        <taxon>Eurotiales</taxon>
        <taxon>Trichocomaceae</taxon>
        <taxon>Rasamsonia</taxon>
    </lineage>
</organism>
<dbReference type="AlphaFoldDB" id="A0A0F4YNM2"/>
<dbReference type="PANTHER" id="PTHR24198:SF165">
    <property type="entry name" value="ANKYRIN REPEAT-CONTAINING PROTEIN-RELATED"/>
    <property type="match status" value="1"/>
</dbReference>
<sequence>MATFSDLSPELILRVADNLEHPDVSNLFRVSFARPSRTRLTFSGLPPELILCIADRLDYKDVSRLSRTCARFARTLRSYLRRMGLKLALPSQEEYRKFIDFDRYPPTLLARDSSISEPRALLCEAVSDGNIGAVRSFLDLGIDPDSFDLHGYRLLHLAIFNSQNEMARFLLRRGADPSLAMVCDPRATPVYCAAISTENELVRDLVTAGANVQQPGLIHAVARHCDRETVEHVIAYGADIFEINPQTGANVLHSAAKSEHWPVVDLLLSCGLKDEINATNNNGKTPLLKALTYVNEESALTLLDAGADVNVVDPTTGNQPLHLAAYSGMKYATPMILEKGAHIDAVGWNARTALQMAASGPSAEVVELLIDHGADLDHTDNAGQTALHIAATDDNGDQVPIVKALLRAGIDVDVRDALNMTALEVARDMGFLHVAYMIETEDPFAFDWLPPGGIPGNRSATWDEFLRRRYGV</sequence>
<dbReference type="PROSITE" id="PS50297">
    <property type="entry name" value="ANK_REP_REGION"/>
    <property type="match status" value="5"/>
</dbReference>
<evidence type="ECO:0000256" key="3">
    <source>
        <dbReference type="PROSITE-ProRule" id="PRU00023"/>
    </source>
</evidence>
<dbReference type="Proteomes" id="UP000053958">
    <property type="component" value="Unassembled WGS sequence"/>
</dbReference>
<keyword evidence="1" id="KW-0677">Repeat</keyword>
<feature type="repeat" description="ANK" evidence="3">
    <location>
        <begin position="282"/>
        <end position="314"/>
    </location>
</feature>
<feature type="repeat" description="ANK" evidence="3">
    <location>
        <begin position="150"/>
        <end position="182"/>
    </location>
</feature>
<dbReference type="RefSeq" id="XP_013326451.1">
    <property type="nucleotide sequence ID" value="XM_013470997.1"/>
</dbReference>
<dbReference type="OrthoDB" id="539213at2759"/>
<protein>
    <submittedName>
        <fullName evidence="5">Ankyrin repeat-containing protein</fullName>
    </submittedName>
</protein>
<dbReference type="InterPro" id="IPR036770">
    <property type="entry name" value="Ankyrin_rpt-contain_sf"/>
</dbReference>
<feature type="repeat" description="ANK" evidence="3">
    <location>
        <begin position="382"/>
        <end position="417"/>
    </location>
</feature>
<reference evidence="5 6" key="1">
    <citation type="submission" date="2015-04" db="EMBL/GenBank/DDBJ databases">
        <authorList>
            <person name="Heijne W.H."/>
            <person name="Fedorova N.D."/>
            <person name="Nierman W.C."/>
            <person name="Vollebregt A.W."/>
            <person name="Zhao Z."/>
            <person name="Wu L."/>
            <person name="Kumar M."/>
            <person name="Stam H."/>
            <person name="van den Berg M.A."/>
            <person name="Pel H.J."/>
        </authorList>
    </citation>
    <scope>NUCLEOTIDE SEQUENCE [LARGE SCALE GENOMIC DNA]</scope>
    <source>
        <strain evidence="5 6">CBS 393.64</strain>
    </source>
</reference>
<feature type="repeat" description="ANK" evidence="3">
    <location>
        <begin position="316"/>
        <end position="348"/>
    </location>
</feature>
<dbReference type="Pfam" id="PF00646">
    <property type="entry name" value="F-box"/>
    <property type="match status" value="1"/>
</dbReference>
<dbReference type="EMBL" id="LASV01000311">
    <property type="protein sequence ID" value="KKA19839.1"/>
    <property type="molecule type" value="Genomic_DNA"/>
</dbReference>
<dbReference type="GeneID" id="25318475"/>
<accession>A0A0F4YNM2</accession>
<evidence type="ECO:0000313" key="5">
    <source>
        <dbReference type="EMBL" id="KKA19839.1"/>
    </source>
</evidence>
<comment type="caution">
    <text evidence="5">The sequence shown here is derived from an EMBL/GenBank/DDBJ whole genome shotgun (WGS) entry which is preliminary data.</text>
</comment>
<name>A0A0F4YNM2_RASE3</name>
<dbReference type="InterPro" id="IPR001810">
    <property type="entry name" value="F-box_dom"/>
</dbReference>
<dbReference type="Pfam" id="PF12796">
    <property type="entry name" value="Ank_2"/>
    <property type="match status" value="3"/>
</dbReference>
<dbReference type="SUPFAM" id="SSF48403">
    <property type="entry name" value="Ankyrin repeat"/>
    <property type="match status" value="1"/>
</dbReference>
<dbReference type="InterPro" id="IPR002110">
    <property type="entry name" value="Ankyrin_rpt"/>
</dbReference>
<dbReference type="InterPro" id="IPR036047">
    <property type="entry name" value="F-box-like_dom_sf"/>
</dbReference>
<feature type="domain" description="F-box" evidence="4">
    <location>
        <begin position="39"/>
        <end position="83"/>
    </location>
</feature>
<evidence type="ECO:0000256" key="2">
    <source>
        <dbReference type="ARBA" id="ARBA00023043"/>
    </source>
</evidence>
<keyword evidence="6" id="KW-1185">Reference proteome</keyword>
<keyword evidence="2 3" id="KW-0040">ANK repeat</keyword>
<gene>
    <name evidence="5" type="ORF">T310_6163</name>
</gene>
<feature type="repeat" description="ANK" evidence="3">
    <location>
        <begin position="349"/>
        <end position="381"/>
    </location>
</feature>
<evidence type="ECO:0000259" key="4">
    <source>
        <dbReference type="PROSITE" id="PS50181"/>
    </source>
</evidence>
<dbReference type="PROSITE" id="PS50088">
    <property type="entry name" value="ANK_REPEAT"/>
    <property type="match status" value="5"/>
</dbReference>
<evidence type="ECO:0000313" key="6">
    <source>
        <dbReference type="Proteomes" id="UP000053958"/>
    </source>
</evidence>
<dbReference type="SMART" id="SM00248">
    <property type="entry name" value="ANK"/>
    <property type="match status" value="8"/>
</dbReference>
<dbReference type="STRING" id="1408163.A0A0F4YNM2"/>
<dbReference type="CDD" id="cd09917">
    <property type="entry name" value="F-box_SF"/>
    <property type="match status" value="1"/>
</dbReference>
<dbReference type="Gene3D" id="1.25.40.20">
    <property type="entry name" value="Ankyrin repeat-containing domain"/>
    <property type="match status" value="3"/>
</dbReference>
<proteinExistence type="predicted"/>
<dbReference type="PANTHER" id="PTHR24198">
    <property type="entry name" value="ANKYRIN REPEAT AND PROTEIN KINASE DOMAIN-CONTAINING PROTEIN"/>
    <property type="match status" value="1"/>
</dbReference>
<dbReference type="PRINTS" id="PR01415">
    <property type="entry name" value="ANKYRIN"/>
</dbReference>
<dbReference type="PROSITE" id="PS50181">
    <property type="entry name" value="FBOX"/>
    <property type="match status" value="1"/>
</dbReference>
<dbReference type="SUPFAM" id="SSF81383">
    <property type="entry name" value="F-box domain"/>
    <property type="match status" value="1"/>
</dbReference>